<evidence type="ECO:0000256" key="4">
    <source>
        <dbReference type="ARBA" id="ARBA00038314"/>
    </source>
</evidence>
<dbReference type="PANTHER" id="PTHR35897">
    <property type="entry name" value="METHYLTRANSFERASE AUSD"/>
    <property type="match status" value="1"/>
</dbReference>
<evidence type="ECO:0000256" key="2">
    <source>
        <dbReference type="ARBA" id="ARBA00022679"/>
    </source>
</evidence>
<evidence type="ECO:0008006" key="8">
    <source>
        <dbReference type="Google" id="ProtNLM"/>
    </source>
</evidence>
<dbReference type="GO" id="GO:0016740">
    <property type="term" value="F:transferase activity"/>
    <property type="evidence" value="ECO:0007669"/>
    <property type="project" value="UniProtKB-KW"/>
</dbReference>
<dbReference type="GeneID" id="70187285"/>
<keyword evidence="2" id="KW-0808">Transferase</keyword>
<protein>
    <recommendedName>
        <fullName evidence="8">Methyltransferase domain-containing protein</fullName>
    </recommendedName>
</protein>
<keyword evidence="3" id="KW-0949">S-adenosyl-L-methionine</keyword>
<keyword evidence="7" id="KW-1185">Reference proteome</keyword>
<evidence type="ECO:0000313" key="7">
    <source>
        <dbReference type="Proteomes" id="UP000756346"/>
    </source>
</evidence>
<dbReference type="PANTHER" id="PTHR35897:SF1">
    <property type="entry name" value="METHYLTRANSFERASE AUSD"/>
    <property type="match status" value="1"/>
</dbReference>
<comment type="pathway">
    <text evidence="1">Secondary metabolite biosynthesis.</text>
</comment>
<evidence type="ECO:0000256" key="5">
    <source>
        <dbReference type="SAM" id="MobiDB-lite"/>
    </source>
</evidence>
<organism evidence="6 7">
    <name type="scientific">Microdochium trichocladiopsis</name>
    <dbReference type="NCBI Taxonomy" id="1682393"/>
    <lineage>
        <taxon>Eukaryota</taxon>
        <taxon>Fungi</taxon>
        <taxon>Dikarya</taxon>
        <taxon>Ascomycota</taxon>
        <taxon>Pezizomycotina</taxon>
        <taxon>Sordariomycetes</taxon>
        <taxon>Xylariomycetidae</taxon>
        <taxon>Xylariales</taxon>
        <taxon>Microdochiaceae</taxon>
        <taxon>Microdochium</taxon>
    </lineage>
</organism>
<evidence type="ECO:0000313" key="6">
    <source>
        <dbReference type="EMBL" id="KAH7039646.1"/>
    </source>
</evidence>
<dbReference type="OrthoDB" id="2094832at2759"/>
<sequence>MADPSMPDAKSYVTHVQRDLSVVPKLFSDILTHYSGIPPAQQAAHIIRIRDAAYTHCPYPCIGNFRYLGLDLAAHPAYTEHVLAPLLLRPPQSAGSAPAEPEHHGGGGPEGDQTGQQQQIADDRGDAPIFLDVGTCFGQDVRKLIYDGADPARIYASDVSRVLIDHGFELFQDEGRLSRDHFLCPGNMLLTSPEDIARDKLTQLHDKVSILHITTVFHLFPLEQQKAVADRCLRLLRKDIPADAKSGPALILGGQVGNAQPGHFLRKSQKHFSHMYRHDVQSWQDMWDEVAARPEWKARISKLDVQSRLVKRVMDHEAGTITFPQPSEADLVDKDGGSAPLWHQFEVRVVFDH</sequence>
<feature type="region of interest" description="Disordered" evidence="5">
    <location>
        <begin position="90"/>
        <end position="120"/>
    </location>
</feature>
<dbReference type="InterPro" id="IPR029063">
    <property type="entry name" value="SAM-dependent_MTases_sf"/>
</dbReference>
<dbReference type="SUPFAM" id="SSF53335">
    <property type="entry name" value="S-adenosyl-L-methionine-dependent methyltransferases"/>
    <property type="match status" value="1"/>
</dbReference>
<evidence type="ECO:0000256" key="3">
    <source>
        <dbReference type="ARBA" id="ARBA00022691"/>
    </source>
</evidence>
<comment type="similarity">
    <text evidence="4">Belongs to the class I-like SAM-binding methyltransferase superfamily.</text>
</comment>
<dbReference type="InterPro" id="IPR051654">
    <property type="entry name" value="Meroterpenoid_MTases"/>
</dbReference>
<feature type="compositionally biased region" description="Low complexity" evidence="5">
    <location>
        <begin position="111"/>
        <end position="120"/>
    </location>
</feature>
<name>A0A9P8YI31_9PEZI</name>
<gene>
    <name evidence="6" type="ORF">B0I36DRAFT_357048</name>
</gene>
<dbReference type="AlphaFoldDB" id="A0A9P8YI31"/>
<reference evidence="6" key="1">
    <citation type="journal article" date="2021" name="Nat. Commun.">
        <title>Genetic determinants of endophytism in the Arabidopsis root mycobiome.</title>
        <authorList>
            <person name="Mesny F."/>
            <person name="Miyauchi S."/>
            <person name="Thiergart T."/>
            <person name="Pickel B."/>
            <person name="Atanasova L."/>
            <person name="Karlsson M."/>
            <person name="Huettel B."/>
            <person name="Barry K.W."/>
            <person name="Haridas S."/>
            <person name="Chen C."/>
            <person name="Bauer D."/>
            <person name="Andreopoulos W."/>
            <person name="Pangilinan J."/>
            <person name="LaButti K."/>
            <person name="Riley R."/>
            <person name="Lipzen A."/>
            <person name="Clum A."/>
            <person name="Drula E."/>
            <person name="Henrissat B."/>
            <person name="Kohler A."/>
            <person name="Grigoriev I.V."/>
            <person name="Martin F.M."/>
            <person name="Hacquard S."/>
        </authorList>
    </citation>
    <scope>NUCLEOTIDE SEQUENCE</scope>
    <source>
        <strain evidence="6">MPI-CAGE-CH-0230</strain>
    </source>
</reference>
<accession>A0A9P8YI31</accession>
<dbReference type="RefSeq" id="XP_046017701.1">
    <property type="nucleotide sequence ID" value="XM_046157739.1"/>
</dbReference>
<proteinExistence type="inferred from homology"/>
<evidence type="ECO:0000256" key="1">
    <source>
        <dbReference type="ARBA" id="ARBA00005179"/>
    </source>
</evidence>
<comment type="caution">
    <text evidence="6">The sequence shown here is derived from an EMBL/GenBank/DDBJ whole genome shotgun (WGS) entry which is preliminary data.</text>
</comment>
<dbReference type="EMBL" id="JAGTJQ010000001">
    <property type="protein sequence ID" value="KAH7039646.1"/>
    <property type="molecule type" value="Genomic_DNA"/>
</dbReference>
<dbReference type="Proteomes" id="UP000756346">
    <property type="component" value="Unassembled WGS sequence"/>
</dbReference>